<accession>A0A839AK46</accession>
<evidence type="ECO:0000313" key="2">
    <source>
        <dbReference type="Proteomes" id="UP000563906"/>
    </source>
</evidence>
<dbReference type="RefSeq" id="WP_182124011.1">
    <property type="nucleotide sequence ID" value="NZ_JACGLS010000001.1"/>
</dbReference>
<reference evidence="1 2" key="1">
    <citation type="submission" date="2020-07" db="EMBL/GenBank/DDBJ databases">
        <title>Bacterium isolated from marine sediment.</title>
        <authorList>
            <person name="Shang D."/>
            <person name="Du Z.-J."/>
        </authorList>
    </citation>
    <scope>NUCLEOTIDE SEQUENCE [LARGE SCALE GENOMIC DNA]</scope>
    <source>
        <strain evidence="1 2">S7007</strain>
    </source>
</reference>
<dbReference type="GO" id="GO:0016787">
    <property type="term" value="F:hydrolase activity"/>
    <property type="evidence" value="ECO:0007669"/>
    <property type="project" value="UniProtKB-KW"/>
</dbReference>
<organism evidence="1 2">
    <name type="scientific">Tenacibaculum pelagium</name>
    <dbReference type="NCBI Taxonomy" id="2759527"/>
    <lineage>
        <taxon>Bacteria</taxon>
        <taxon>Pseudomonadati</taxon>
        <taxon>Bacteroidota</taxon>
        <taxon>Flavobacteriia</taxon>
        <taxon>Flavobacteriales</taxon>
        <taxon>Flavobacteriaceae</taxon>
        <taxon>Tenacibaculum</taxon>
    </lineage>
</organism>
<name>A0A839AK46_9FLAO</name>
<protein>
    <submittedName>
        <fullName evidence="1">Alpha/beta hydrolase</fullName>
    </submittedName>
</protein>
<keyword evidence="1" id="KW-0378">Hydrolase</keyword>
<dbReference type="AlphaFoldDB" id="A0A839AK46"/>
<dbReference type="InterPro" id="IPR029058">
    <property type="entry name" value="AB_hydrolase_fold"/>
</dbReference>
<comment type="caution">
    <text evidence="1">The sequence shown here is derived from an EMBL/GenBank/DDBJ whole genome shotgun (WGS) entry which is preliminary data.</text>
</comment>
<dbReference type="Pfam" id="PF05728">
    <property type="entry name" value="UPF0227"/>
    <property type="match status" value="1"/>
</dbReference>
<dbReference type="Proteomes" id="UP000563906">
    <property type="component" value="Unassembled WGS sequence"/>
</dbReference>
<dbReference type="InterPro" id="IPR008886">
    <property type="entry name" value="UPF0227/Esterase_YqiA"/>
</dbReference>
<dbReference type="Gene3D" id="3.40.50.1820">
    <property type="entry name" value="alpha/beta hydrolase"/>
    <property type="match status" value="1"/>
</dbReference>
<gene>
    <name evidence="1" type="ORF">H3Z83_03105</name>
</gene>
<keyword evidence="2" id="KW-1185">Reference proteome</keyword>
<sequence>MKKKTTHVYFVPGLAANTKIFEYISLPEEHFELHFLDWLLPTSINENIQKYAQRMCANIQHKNPILVGVSFGGVMAQEMSKLIDCKKVIIISSIKTNKELPKRLKIAQLTGVYKLFPSKIIANIESYEHYFFNDYLKKRAEFYKLYLSIRDKQYLQWAIYNVLHWQQKEPLPNVVHIHGNKDEVFPVKHIKKHIEVKNGTHVMILNKAKTISKILEKECFLND</sequence>
<dbReference type="SUPFAM" id="SSF53474">
    <property type="entry name" value="alpha/beta-Hydrolases"/>
    <property type="match status" value="1"/>
</dbReference>
<dbReference type="EMBL" id="JACGLS010000001">
    <property type="protein sequence ID" value="MBA6155512.1"/>
    <property type="molecule type" value="Genomic_DNA"/>
</dbReference>
<proteinExistence type="predicted"/>
<evidence type="ECO:0000313" key="1">
    <source>
        <dbReference type="EMBL" id="MBA6155512.1"/>
    </source>
</evidence>